<feature type="region of interest" description="Disordered" evidence="1">
    <location>
        <begin position="1238"/>
        <end position="1261"/>
    </location>
</feature>
<feature type="compositionally biased region" description="Basic and acidic residues" evidence="1">
    <location>
        <begin position="247"/>
        <end position="258"/>
    </location>
</feature>
<feature type="compositionally biased region" description="Basic and acidic residues" evidence="1">
    <location>
        <begin position="716"/>
        <end position="730"/>
    </location>
</feature>
<proteinExistence type="predicted"/>
<reference evidence="2 3" key="1">
    <citation type="submission" date="2014-11" db="EMBL/GenBank/DDBJ databases">
        <authorList>
            <person name="Zhu J."/>
            <person name="Qi W."/>
            <person name="Song R."/>
        </authorList>
    </citation>
    <scope>NUCLEOTIDE SEQUENCE [LARGE SCALE GENOMIC DNA]</scope>
</reference>
<feature type="region of interest" description="Disordered" evidence="1">
    <location>
        <begin position="1008"/>
        <end position="1034"/>
    </location>
</feature>
<feature type="region of interest" description="Disordered" evidence="1">
    <location>
        <begin position="238"/>
        <end position="258"/>
    </location>
</feature>
<sequence>MDLLRPSSRRLIQIPLPPPPFKRCRRCHISTTAARTQQQQPHVHAAATSATAAGYDEATSVFDAVKTAATVVHQQQQHGEQRDEAVNLARQYGTPKDLVLQVIHTGKAGIREEAVWQDLSVRMVRTLARFSGHELSLLLHGMALGGYHDPLLLKAISEGLYWAAEIRKLSLPSLCLALQSFRRLRYCPAPGHLSALLVHLHRQEEDVRPKDWVFILRFMVEFKLTDYSALLAPRPLRSTRHHHHQHQDRQRQDEQVSVREGHQRAVRTCVFDAWEKSHVALGRLKPFELVSLCKVYADLGAQDTWLYERVCNNLLRHRQRLSTPVLLYCANVILQADLQTPPTSLIMLLRQHTEEHLASLLPRQVTFLLIVLRQFRWRDPPMLSKLGKAVQAIPEQFTPQELSSVVLSFAKLRYKHKTLFKFLIYHLSRELGPDSSPFRSLFQPPTPSPSPSPLRQAAATGATLSPGVVTAFYVACAQLGLRDHHFLSFLSSRMATAAAESGPAGEEDNDLREASSLTQPRVRREEGRAARGRNGAAGAGAGMAVAPPPVSLFPFFPSAAAQAVMQPAVPKRPTHGKWRIDLNGLEMRALQQHPDGDSQQAETEMQDGTSFVAETERERDEATLLIEPDQLAAILEIEQSLAATGDDDANANQQPADPTSAPKVASTLDRLPSTSYPPPAVTFPALPHDGRDEDEPLTETTPKEEASSLVVYPKARDRSPMVPPDGRRDLVGGGGGKVTIMGRDVDRRVAGGAVVLGEGRVSRGGTVMRARAFVPSTAHVLRTLTAAQARLFHDEMLFFPCGHPAQRRLASRRRARALLSPSPSTTDPDAAPTVAKVTLPPHAKALLEQRRREAGLWSETVGGRMGIGDDKKGGERGRVLDVHPREVRDGRKREGRKGDEYRRAKRLRELGLKRKIIESSDWFIQLWRDLRRLFLLPFKRLPPSALAGSFVDHSSAILYEQHPLFPPLHPISPSSPPKRRGRFRARSSSRKLWRTLKRIRTHKAATVDCEEAVSSSARPERPEPSRRQPVPAPRLSLGLGSMAAIFDACRRLSYRTGPFLRLLADNSVEVLRAREEGEGVGGVKAERELGALNEVAEAVLALHLPECAEPLIKCYSSTYIMALLSTPHHHLPSPHSLSHHAAAFTHAAHLFLLQPSAAASPPPTPLFAALTAQLTRILHSKEAAPHSLPLDQVGQLLDAARMLSSSSAIISSDMDLPRGLRRLRACLRQEIRRRLLVNQNDMPSSAHPSLFSQSEEDDSPLPLLKTSSSVEQFQDVLDEVRSAASGETRSAWEGALVALARDVQERQGERGEGKGVPAEVRELGRRMGIAPRRIEKLIGGREGRV</sequence>
<dbReference type="VEuPathDB" id="CryptoDB:Vbra_7114"/>
<evidence type="ECO:0000313" key="3">
    <source>
        <dbReference type="Proteomes" id="UP000041254"/>
    </source>
</evidence>
<feature type="region of interest" description="Disordered" evidence="1">
    <location>
        <begin position="968"/>
        <end position="987"/>
    </location>
</feature>
<feature type="region of interest" description="Disordered" evidence="1">
    <location>
        <begin position="646"/>
        <end position="707"/>
    </location>
</feature>
<keyword evidence="3" id="KW-1185">Reference proteome</keyword>
<dbReference type="STRING" id="1169540.A0A0G4EDI7"/>
<feature type="compositionally biased region" description="Basic residues" evidence="1">
    <location>
        <begin position="977"/>
        <end position="987"/>
    </location>
</feature>
<organism evidence="2 3">
    <name type="scientific">Vitrella brassicaformis (strain CCMP3155)</name>
    <dbReference type="NCBI Taxonomy" id="1169540"/>
    <lineage>
        <taxon>Eukaryota</taxon>
        <taxon>Sar</taxon>
        <taxon>Alveolata</taxon>
        <taxon>Colpodellida</taxon>
        <taxon>Vitrellaceae</taxon>
        <taxon>Vitrella</taxon>
    </lineage>
</organism>
<evidence type="ECO:0000256" key="1">
    <source>
        <dbReference type="SAM" id="MobiDB-lite"/>
    </source>
</evidence>
<accession>A0A0G4EDI7</accession>
<dbReference type="Proteomes" id="UP000041254">
    <property type="component" value="Unassembled WGS sequence"/>
</dbReference>
<protein>
    <submittedName>
        <fullName evidence="2">Uncharacterized protein</fullName>
    </submittedName>
</protein>
<name>A0A0G4EDI7_VITBC</name>
<dbReference type="InParanoid" id="A0A0G4EDI7"/>
<gene>
    <name evidence="2" type="ORF">Vbra_7114</name>
</gene>
<feature type="region of interest" description="Disordered" evidence="1">
    <location>
        <begin position="438"/>
        <end position="459"/>
    </location>
</feature>
<dbReference type="OrthoDB" id="10687844at2759"/>
<feature type="compositionally biased region" description="Polar residues" evidence="1">
    <location>
        <begin position="1238"/>
        <end position="1253"/>
    </location>
</feature>
<feature type="region of interest" description="Disordered" evidence="1">
    <location>
        <begin position="500"/>
        <end position="540"/>
    </location>
</feature>
<dbReference type="EMBL" id="CDMY01000189">
    <property type="protein sequence ID" value="CEL93777.1"/>
    <property type="molecule type" value="Genomic_DNA"/>
</dbReference>
<evidence type="ECO:0000313" key="2">
    <source>
        <dbReference type="EMBL" id="CEL93777.1"/>
    </source>
</evidence>
<feature type="region of interest" description="Disordered" evidence="1">
    <location>
        <begin position="716"/>
        <end position="735"/>
    </location>
</feature>